<keyword evidence="10" id="KW-1185">Reference proteome</keyword>
<keyword evidence="6" id="KW-0862">Zinc</keyword>
<evidence type="ECO:0000313" key="9">
    <source>
        <dbReference type="EMBL" id="KAF2105590.1"/>
    </source>
</evidence>
<dbReference type="GO" id="GO:0004842">
    <property type="term" value="F:ubiquitin-protein transferase activity"/>
    <property type="evidence" value="ECO:0007669"/>
    <property type="project" value="InterPro"/>
</dbReference>
<keyword evidence="1" id="KW-0808">Transferase</keyword>
<feature type="compositionally biased region" description="Low complexity" evidence="7">
    <location>
        <begin position="275"/>
        <end position="290"/>
    </location>
</feature>
<feature type="domain" description="RING-type" evidence="8">
    <location>
        <begin position="23"/>
        <end position="236"/>
    </location>
</feature>
<evidence type="ECO:0000256" key="3">
    <source>
        <dbReference type="ARBA" id="ARBA00022737"/>
    </source>
</evidence>
<evidence type="ECO:0000313" key="10">
    <source>
        <dbReference type="Proteomes" id="UP000799770"/>
    </source>
</evidence>
<reference evidence="9" key="1">
    <citation type="journal article" date="2020" name="Stud. Mycol.">
        <title>101 Dothideomycetes genomes: a test case for predicting lifestyles and emergence of pathogens.</title>
        <authorList>
            <person name="Haridas S."/>
            <person name="Albert R."/>
            <person name="Binder M."/>
            <person name="Bloem J."/>
            <person name="Labutti K."/>
            <person name="Salamov A."/>
            <person name="Andreopoulos B."/>
            <person name="Baker S."/>
            <person name="Barry K."/>
            <person name="Bills G."/>
            <person name="Bluhm B."/>
            <person name="Cannon C."/>
            <person name="Castanera R."/>
            <person name="Culley D."/>
            <person name="Daum C."/>
            <person name="Ezra D."/>
            <person name="Gonzalez J."/>
            <person name="Henrissat B."/>
            <person name="Kuo A."/>
            <person name="Liang C."/>
            <person name="Lipzen A."/>
            <person name="Lutzoni F."/>
            <person name="Magnuson J."/>
            <person name="Mondo S."/>
            <person name="Nolan M."/>
            <person name="Ohm R."/>
            <person name="Pangilinan J."/>
            <person name="Park H.-J."/>
            <person name="Ramirez L."/>
            <person name="Alfaro M."/>
            <person name="Sun H."/>
            <person name="Tritt A."/>
            <person name="Yoshinaga Y."/>
            <person name="Zwiers L.-H."/>
            <person name="Turgeon B."/>
            <person name="Goodwin S."/>
            <person name="Spatafora J."/>
            <person name="Crous P."/>
            <person name="Grigoriev I."/>
        </authorList>
    </citation>
    <scope>NUCLEOTIDE SEQUENCE</scope>
    <source>
        <strain evidence="9">CBS 627.86</strain>
    </source>
</reference>
<dbReference type="InterPro" id="IPR044066">
    <property type="entry name" value="TRIAD_supradom"/>
</dbReference>
<dbReference type="Proteomes" id="UP000799770">
    <property type="component" value="Unassembled WGS sequence"/>
</dbReference>
<dbReference type="PROSITE" id="PS51873">
    <property type="entry name" value="TRIAD"/>
    <property type="match status" value="1"/>
</dbReference>
<evidence type="ECO:0000259" key="8">
    <source>
        <dbReference type="PROSITE" id="PS51873"/>
    </source>
</evidence>
<evidence type="ECO:0000256" key="2">
    <source>
        <dbReference type="ARBA" id="ARBA00022723"/>
    </source>
</evidence>
<evidence type="ECO:0000256" key="1">
    <source>
        <dbReference type="ARBA" id="ARBA00022679"/>
    </source>
</evidence>
<keyword evidence="3" id="KW-0677">Repeat</keyword>
<accession>A0A6A5YFA5</accession>
<evidence type="ECO:0000256" key="5">
    <source>
        <dbReference type="ARBA" id="ARBA00022786"/>
    </source>
</evidence>
<evidence type="ECO:0000256" key="6">
    <source>
        <dbReference type="ARBA" id="ARBA00022833"/>
    </source>
</evidence>
<name>A0A6A5YFA5_9PLEO</name>
<dbReference type="EMBL" id="ML977376">
    <property type="protein sequence ID" value="KAF2105590.1"/>
    <property type="molecule type" value="Genomic_DNA"/>
</dbReference>
<evidence type="ECO:0000256" key="4">
    <source>
        <dbReference type="ARBA" id="ARBA00022771"/>
    </source>
</evidence>
<dbReference type="AlphaFoldDB" id="A0A6A5YFA5"/>
<dbReference type="PANTHER" id="PTHR11685">
    <property type="entry name" value="RBR FAMILY RING FINGER AND IBR DOMAIN-CONTAINING"/>
    <property type="match status" value="1"/>
</dbReference>
<organism evidence="9 10">
    <name type="scientific">Lophiotrema nucula</name>
    <dbReference type="NCBI Taxonomy" id="690887"/>
    <lineage>
        <taxon>Eukaryota</taxon>
        <taxon>Fungi</taxon>
        <taxon>Dikarya</taxon>
        <taxon>Ascomycota</taxon>
        <taxon>Pezizomycotina</taxon>
        <taxon>Dothideomycetes</taxon>
        <taxon>Pleosporomycetidae</taxon>
        <taxon>Pleosporales</taxon>
        <taxon>Lophiotremataceae</taxon>
        <taxon>Lophiotrema</taxon>
    </lineage>
</organism>
<sequence length="317" mass="36367">MVLDKDFDDNDFQDDDAVGDNNKAYECYVCLEVFSTDQGEHMCEENEHFACYECARKVIERSMKNIKEFPASCCSSNPWPLWTIWSIAPTTVAEKYEQRVEEHSCPIWLRVHCANPDCTCFRQSKYHGVRGDNDDRVVRCLGCETLTCVVCRKEWKEDHLCEKTADEVGRPPWLPAYSENCRIKLCPNCREWIEHGGGCNSMFCEHCDEYFCFVCLLGDDDGCRCPPAGDPEEGYDEEGYERTLRAIHRDTGLNREGLNAKEILERNRGPPRSPPSESAESELSQLSDSVFSDDQVDDLVDVDLSQIIIVQREEVDH</sequence>
<keyword evidence="2" id="KW-0479">Metal-binding</keyword>
<feature type="region of interest" description="Disordered" evidence="7">
    <location>
        <begin position="264"/>
        <end position="290"/>
    </location>
</feature>
<dbReference type="Gene3D" id="1.20.120.1750">
    <property type="match status" value="1"/>
</dbReference>
<dbReference type="CDD" id="cd20336">
    <property type="entry name" value="Rcat_RBR"/>
    <property type="match status" value="1"/>
</dbReference>
<gene>
    <name evidence="9" type="ORF">BDV96DRAFT_509093</name>
</gene>
<proteinExistence type="predicted"/>
<evidence type="ECO:0000256" key="7">
    <source>
        <dbReference type="SAM" id="MobiDB-lite"/>
    </source>
</evidence>
<dbReference type="GO" id="GO:0008270">
    <property type="term" value="F:zinc ion binding"/>
    <property type="evidence" value="ECO:0007669"/>
    <property type="project" value="UniProtKB-KW"/>
</dbReference>
<keyword evidence="4" id="KW-0863">Zinc-finger</keyword>
<keyword evidence="5" id="KW-0833">Ubl conjugation pathway</keyword>
<dbReference type="SUPFAM" id="SSF57850">
    <property type="entry name" value="RING/U-box"/>
    <property type="match status" value="1"/>
</dbReference>
<dbReference type="OrthoDB" id="9977870at2759"/>
<dbReference type="InterPro" id="IPR031127">
    <property type="entry name" value="E3_UB_ligase_RBR"/>
</dbReference>
<dbReference type="GO" id="GO:0016567">
    <property type="term" value="P:protein ubiquitination"/>
    <property type="evidence" value="ECO:0007669"/>
    <property type="project" value="InterPro"/>
</dbReference>
<protein>
    <recommendedName>
        <fullName evidence="8">RING-type domain-containing protein</fullName>
    </recommendedName>
</protein>